<keyword evidence="5" id="KW-0238">DNA-binding</keyword>
<evidence type="ECO:0000313" key="9">
    <source>
        <dbReference type="EMBL" id="GAA1737108.1"/>
    </source>
</evidence>
<evidence type="ECO:0000256" key="4">
    <source>
        <dbReference type="ARBA" id="ARBA00023163"/>
    </source>
</evidence>
<dbReference type="InterPro" id="IPR013324">
    <property type="entry name" value="RNA_pol_sigma_r3/r4-like"/>
</dbReference>
<dbReference type="Gene3D" id="1.10.1740.10">
    <property type="match status" value="1"/>
</dbReference>
<reference evidence="9 10" key="1">
    <citation type="journal article" date="2019" name="Int. J. Syst. Evol. Microbiol.">
        <title>The Global Catalogue of Microorganisms (GCM) 10K type strain sequencing project: providing services to taxonomists for standard genome sequencing and annotation.</title>
        <authorList>
            <consortium name="The Broad Institute Genomics Platform"/>
            <consortium name="The Broad Institute Genome Sequencing Center for Infectious Disease"/>
            <person name="Wu L."/>
            <person name="Ma J."/>
        </authorList>
    </citation>
    <scope>NUCLEOTIDE SEQUENCE [LARGE SCALE GENOMIC DNA]</scope>
    <source>
        <strain evidence="9 10">JCM 13518</strain>
    </source>
</reference>
<gene>
    <name evidence="9" type="ORF">GCM10009710_16710</name>
</gene>
<dbReference type="InterPro" id="IPR036388">
    <property type="entry name" value="WH-like_DNA-bd_sf"/>
</dbReference>
<evidence type="ECO:0000256" key="5">
    <source>
        <dbReference type="RuleBase" id="RU000716"/>
    </source>
</evidence>
<dbReference type="SUPFAM" id="SSF88659">
    <property type="entry name" value="Sigma3 and sigma4 domains of RNA polymerase sigma factors"/>
    <property type="match status" value="1"/>
</dbReference>
<dbReference type="InterPro" id="IPR014284">
    <property type="entry name" value="RNA_pol_sigma-70_dom"/>
</dbReference>
<dbReference type="InterPro" id="IPR000838">
    <property type="entry name" value="RNA_pol_sigma70_ECF_CS"/>
</dbReference>
<dbReference type="EMBL" id="BAAAME010000004">
    <property type="protein sequence ID" value="GAA1737108.1"/>
    <property type="molecule type" value="Genomic_DNA"/>
</dbReference>
<dbReference type="Pfam" id="PF04542">
    <property type="entry name" value="Sigma70_r2"/>
    <property type="match status" value="1"/>
</dbReference>
<organism evidence="9 10">
    <name type="scientific">Aeromicrobium alkaliterrae</name>
    <dbReference type="NCBI Taxonomy" id="302168"/>
    <lineage>
        <taxon>Bacteria</taxon>
        <taxon>Bacillati</taxon>
        <taxon>Actinomycetota</taxon>
        <taxon>Actinomycetes</taxon>
        <taxon>Propionibacteriales</taxon>
        <taxon>Nocardioidaceae</taxon>
        <taxon>Aeromicrobium</taxon>
    </lineage>
</organism>
<dbReference type="Pfam" id="PF08281">
    <property type="entry name" value="Sigma70_r4_2"/>
    <property type="match status" value="1"/>
</dbReference>
<evidence type="ECO:0000259" key="6">
    <source>
        <dbReference type="Pfam" id="PF04542"/>
    </source>
</evidence>
<dbReference type="InterPro" id="IPR007627">
    <property type="entry name" value="RNA_pol_sigma70_r2"/>
</dbReference>
<feature type="domain" description="RNA polymerase sigma factor 70 region 4 type 2" evidence="7">
    <location>
        <begin position="118"/>
        <end position="168"/>
    </location>
</feature>
<dbReference type="InterPro" id="IPR013325">
    <property type="entry name" value="RNA_pol_sigma_r2"/>
</dbReference>
<keyword evidence="10" id="KW-1185">Reference proteome</keyword>
<comment type="caution">
    <text evidence="9">The sequence shown here is derived from an EMBL/GenBank/DDBJ whole genome shotgun (WGS) entry which is preliminary data.</text>
</comment>
<dbReference type="SUPFAM" id="SSF88946">
    <property type="entry name" value="Sigma2 domain of RNA polymerase sigma factors"/>
    <property type="match status" value="1"/>
</dbReference>
<accession>A0ABN2JS51</accession>
<evidence type="ECO:0000313" key="10">
    <source>
        <dbReference type="Proteomes" id="UP001501057"/>
    </source>
</evidence>
<dbReference type="Gene3D" id="1.10.10.10">
    <property type="entry name" value="Winged helix-like DNA-binding domain superfamily/Winged helix DNA-binding domain"/>
    <property type="match status" value="1"/>
</dbReference>
<feature type="domain" description="RNA polymerase sigma-70 region 2" evidence="6">
    <location>
        <begin position="26"/>
        <end position="86"/>
    </location>
</feature>
<keyword evidence="2 5" id="KW-0805">Transcription regulation</keyword>
<protein>
    <recommendedName>
        <fullName evidence="5">RNA polymerase sigma factor</fullName>
    </recommendedName>
</protein>
<dbReference type="InterPro" id="IPR046531">
    <property type="entry name" value="DUF6596"/>
</dbReference>
<sequence length="417" mass="45215">MTHQDTASAAGIARTVDAVWRIEGAKVVATVARMTGDLALAEDLAQEAVAEALEQWPTTGVPRNAAAWLTAVAKRRAIDAFRRRERLDARHEAIARDLDESAEDTWEPIADDGLRLVFTACHPVLSREAQVALTLRVVGGLSSEEIARLFLVPTSTMQQRIVRAKRTLTEARVPFEVPDHTEWSGRLGAVLKVVYLVFTEGYSATSGDQWVRRELADEALRLGRLVSALVPAEPEPRGLVALMEIQSSRFAARVDAAGDPILLGDQDRRRWDRNAIARGRAALAQVDRLGRGRGPYALQAAIAECHAVAPSVDETDWEQIVVLYEALGRLAPNPVVDLNRAVAVSMARTAEEALVIVDGLVAQGALAGSHLVPSVRGELLARMERTQEARGELLTAASLARNERERAVLEAKAAGLG</sequence>
<proteinExistence type="inferred from homology"/>
<dbReference type="Pfam" id="PF20239">
    <property type="entry name" value="DUF6596"/>
    <property type="match status" value="1"/>
</dbReference>
<evidence type="ECO:0000259" key="8">
    <source>
        <dbReference type="Pfam" id="PF20239"/>
    </source>
</evidence>
<evidence type="ECO:0000256" key="1">
    <source>
        <dbReference type="ARBA" id="ARBA00010641"/>
    </source>
</evidence>
<dbReference type="Proteomes" id="UP001501057">
    <property type="component" value="Unassembled WGS sequence"/>
</dbReference>
<keyword evidence="4 5" id="KW-0804">Transcription</keyword>
<keyword evidence="3 5" id="KW-0731">Sigma factor</keyword>
<evidence type="ECO:0000259" key="7">
    <source>
        <dbReference type="Pfam" id="PF08281"/>
    </source>
</evidence>
<dbReference type="RefSeq" id="WP_344199961.1">
    <property type="nucleotide sequence ID" value="NZ_BAAAME010000004.1"/>
</dbReference>
<feature type="domain" description="DUF6596" evidence="8">
    <location>
        <begin position="186"/>
        <end position="285"/>
    </location>
</feature>
<dbReference type="InterPro" id="IPR013249">
    <property type="entry name" value="RNA_pol_sigma70_r4_t2"/>
</dbReference>
<dbReference type="PANTHER" id="PTHR47756">
    <property type="entry name" value="BLL6612 PROTEIN-RELATED"/>
    <property type="match status" value="1"/>
</dbReference>
<evidence type="ECO:0000256" key="3">
    <source>
        <dbReference type="ARBA" id="ARBA00023082"/>
    </source>
</evidence>
<dbReference type="PROSITE" id="PS01063">
    <property type="entry name" value="SIGMA70_ECF"/>
    <property type="match status" value="1"/>
</dbReference>
<comment type="similarity">
    <text evidence="1 5">Belongs to the sigma-70 factor family. ECF subfamily.</text>
</comment>
<name>A0ABN2JS51_9ACTN</name>
<dbReference type="PANTHER" id="PTHR47756:SF2">
    <property type="entry name" value="BLL6612 PROTEIN"/>
    <property type="match status" value="1"/>
</dbReference>
<dbReference type="NCBIfam" id="TIGR02937">
    <property type="entry name" value="sigma70-ECF"/>
    <property type="match status" value="1"/>
</dbReference>
<evidence type="ECO:0000256" key="2">
    <source>
        <dbReference type="ARBA" id="ARBA00023015"/>
    </source>
</evidence>